<sequence>MSENKSESKFGIAGESFTLAAVLVAVPTLVFVMPVLNYKVPRNNRELARVQESLHYATEDYYEIRDNVIRQSR</sequence>
<evidence type="ECO:0000313" key="3">
    <source>
        <dbReference type="Proteomes" id="UP000721442"/>
    </source>
</evidence>
<keyword evidence="1" id="KW-0812">Transmembrane</keyword>
<gene>
    <name evidence="2" type="ORF">IAC77_03165</name>
</gene>
<accession>A0A940DEX4</accession>
<protein>
    <submittedName>
        <fullName evidence="2">Uncharacterized protein</fullName>
    </submittedName>
</protein>
<dbReference type="EMBL" id="JADINE010000040">
    <property type="protein sequence ID" value="MBO8407435.1"/>
    <property type="molecule type" value="Genomic_DNA"/>
</dbReference>
<comment type="caution">
    <text evidence="2">The sequence shown here is derived from an EMBL/GenBank/DDBJ whole genome shotgun (WGS) entry which is preliminary data.</text>
</comment>
<organism evidence="2 3">
    <name type="scientific">Candidatus Enterousia excrementavium</name>
    <dbReference type="NCBI Taxonomy" id="2840789"/>
    <lineage>
        <taxon>Bacteria</taxon>
        <taxon>Pseudomonadati</taxon>
        <taxon>Pseudomonadota</taxon>
        <taxon>Alphaproteobacteria</taxon>
        <taxon>Candidatus Enterousia</taxon>
    </lineage>
</organism>
<keyword evidence="1" id="KW-0472">Membrane</keyword>
<feature type="transmembrane region" description="Helical" evidence="1">
    <location>
        <begin position="12"/>
        <end position="36"/>
    </location>
</feature>
<reference evidence="2" key="1">
    <citation type="submission" date="2020-10" db="EMBL/GenBank/DDBJ databases">
        <authorList>
            <person name="Gilroy R."/>
        </authorList>
    </citation>
    <scope>NUCLEOTIDE SEQUENCE</scope>
    <source>
        <strain evidence="2">B1-16210</strain>
    </source>
</reference>
<evidence type="ECO:0000313" key="2">
    <source>
        <dbReference type="EMBL" id="MBO8407435.1"/>
    </source>
</evidence>
<feature type="non-terminal residue" evidence="2">
    <location>
        <position position="73"/>
    </location>
</feature>
<dbReference type="AlphaFoldDB" id="A0A940DEX4"/>
<reference evidence="2" key="2">
    <citation type="journal article" date="2021" name="PeerJ">
        <title>Extensive microbial diversity within the chicken gut microbiome revealed by metagenomics and culture.</title>
        <authorList>
            <person name="Gilroy R."/>
            <person name="Ravi A."/>
            <person name="Getino M."/>
            <person name="Pursley I."/>
            <person name="Horton D.L."/>
            <person name="Alikhan N.F."/>
            <person name="Baker D."/>
            <person name="Gharbi K."/>
            <person name="Hall N."/>
            <person name="Watson M."/>
            <person name="Adriaenssens E.M."/>
            <person name="Foster-Nyarko E."/>
            <person name="Jarju S."/>
            <person name="Secka A."/>
            <person name="Antonio M."/>
            <person name="Oren A."/>
            <person name="Chaudhuri R.R."/>
            <person name="La Ragione R."/>
            <person name="Hildebrand F."/>
            <person name="Pallen M.J."/>
        </authorList>
    </citation>
    <scope>NUCLEOTIDE SEQUENCE</scope>
    <source>
        <strain evidence="2">B1-16210</strain>
    </source>
</reference>
<name>A0A940DEX4_9PROT</name>
<keyword evidence="1" id="KW-1133">Transmembrane helix</keyword>
<dbReference type="Proteomes" id="UP000721442">
    <property type="component" value="Unassembled WGS sequence"/>
</dbReference>
<proteinExistence type="predicted"/>
<evidence type="ECO:0000256" key="1">
    <source>
        <dbReference type="SAM" id="Phobius"/>
    </source>
</evidence>